<name>A0A174IPE8_9ACTN</name>
<evidence type="ECO:0000313" key="1">
    <source>
        <dbReference type="EMBL" id="CUO89232.1"/>
    </source>
</evidence>
<sequence>MPQLGAHDVAGVGDAHEDAVEAGVDNALGKGARGVGGKEQLAVAVTGGQRDLAGGVDDDVAAGQLLVVVVAVDDLGVVRDKRKGVAQVLDLGRHLGLVDIAQVQLIGNALHEQAVGDMCSYVALADHTDLTRLVHICILSAEFFASNHCSLLLSLCQTKAL</sequence>
<evidence type="ECO:0000313" key="2">
    <source>
        <dbReference type="Proteomes" id="UP000095454"/>
    </source>
</evidence>
<dbReference type="AlphaFoldDB" id="A0A174IPE8"/>
<protein>
    <submittedName>
        <fullName evidence="1">Uncharacterized protein</fullName>
    </submittedName>
</protein>
<accession>A0A174IPE8</accession>
<reference evidence="1 2" key="1">
    <citation type="submission" date="2015-09" db="EMBL/GenBank/DDBJ databases">
        <authorList>
            <consortium name="Pathogen Informatics"/>
        </authorList>
    </citation>
    <scope>NUCLEOTIDE SEQUENCE [LARGE SCALE GENOMIC DNA]</scope>
    <source>
        <strain evidence="1 2">2789STDY5834902</strain>
    </source>
</reference>
<organism evidence="1 2">
    <name type="scientific">Collinsella aerofaciens</name>
    <dbReference type="NCBI Taxonomy" id="74426"/>
    <lineage>
        <taxon>Bacteria</taxon>
        <taxon>Bacillati</taxon>
        <taxon>Actinomycetota</taxon>
        <taxon>Coriobacteriia</taxon>
        <taxon>Coriobacteriales</taxon>
        <taxon>Coriobacteriaceae</taxon>
        <taxon>Collinsella</taxon>
    </lineage>
</organism>
<proteinExistence type="predicted"/>
<dbReference type="EMBL" id="CZAQ01000004">
    <property type="protein sequence ID" value="CUO89232.1"/>
    <property type="molecule type" value="Genomic_DNA"/>
</dbReference>
<gene>
    <name evidence="1" type="ORF">ERS852514_00422</name>
</gene>
<dbReference type="Proteomes" id="UP000095454">
    <property type="component" value="Unassembled WGS sequence"/>
</dbReference>